<evidence type="ECO:0000313" key="3">
    <source>
        <dbReference type="Proteomes" id="UP000729402"/>
    </source>
</evidence>
<name>A0A8J5X2T6_ZIZPA</name>
<evidence type="ECO:0000313" key="2">
    <source>
        <dbReference type="EMBL" id="KAG8100560.1"/>
    </source>
</evidence>
<organism evidence="2 3">
    <name type="scientific">Zizania palustris</name>
    <name type="common">Northern wild rice</name>
    <dbReference type="NCBI Taxonomy" id="103762"/>
    <lineage>
        <taxon>Eukaryota</taxon>
        <taxon>Viridiplantae</taxon>
        <taxon>Streptophyta</taxon>
        <taxon>Embryophyta</taxon>
        <taxon>Tracheophyta</taxon>
        <taxon>Spermatophyta</taxon>
        <taxon>Magnoliopsida</taxon>
        <taxon>Liliopsida</taxon>
        <taxon>Poales</taxon>
        <taxon>Poaceae</taxon>
        <taxon>BOP clade</taxon>
        <taxon>Oryzoideae</taxon>
        <taxon>Oryzeae</taxon>
        <taxon>Zizaniinae</taxon>
        <taxon>Zizania</taxon>
    </lineage>
</organism>
<comment type="caution">
    <text evidence="2">The sequence shown here is derived from an EMBL/GenBank/DDBJ whole genome shotgun (WGS) entry which is preliminary data.</text>
</comment>
<dbReference type="EMBL" id="JAAALK010000079">
    <property type="protein sequence ID" value="KAG8100560.1"/>
    <property type="molecule type" value="Genomic_DNA"/>
</dbReference>
<keyword evidence="3" id="KW-1185">Reference proteome</keyword>
<protein>
    <submittedName>
        <fullName evidence="2">Uncharacterized protein</fullName>
    </submittedName>
</protein>
<reference evidence="2" key="2">
    <citation type="submission" date="2021-02" db="EMBL/GenBank/DDBJ databases">
        <authorList>
            <person name="Kimball J.A."/>
            <person name="Haas M.W."/>
            <person name="Macchietto M."/>
            <person name="Kono T."/>
            <person name="Duquette J."/>
            <person name="Shao M."/>
        </authorList>
    </citation>
    <scope>NUCLEOTIDE SEQUENCE</scope>
    <source>
        <tissue evidence="2">Fresh leaf tissue</tissue>
    </source>
</reference>
<dbReference type="Proteomes" id="UP000729402">
    <property type="component" value="Unassembled WGS sequence"/>
</dbReference>
<gene>
    <name evidence="2" type="ORF">GUJ93_ZPchr0013g34168</name>
</gene>
<feature type="region of interest" description="Disordered" evidence="1">
    <location>
        <begin position="135"/>
        <end position="188"/>
    </location>
</feature>
<evidence type="ECO:0000256" key="1">
    <source>
        <dbReference type="SAM" id="MobiDB-lite"/>
    </source>
</evidence>
<reference evidence="2" key="1">
    <citation type="journal article" date="2021" name="bioRxiv">
        <title>Whole Genome Assembly and Annotation of Northern Wild Rice, Zizania palustris L., Supports a Whole Genome Duplication in the Zizania Genus.</title>
        <authorList>
            <person name="Haas M."/>
            <person name="Kono T."/>
            <person name="Macchietto M."/>
            <person name="Millas R."/>
            <person name="McGilp L."/>
            <person name="Shao M."/>
            <person name="Duquette J."/>
            <person name="Hirsch C.N."/>
            <person name="Kimball J."/>
        </authorList>
    </citation>
    <scope>NUCLEOTIDE SEQUENCE</scope>
    <source>
        <tissue evidence="2">Fresh leaf tissue</tissue>
    </source>
</reference>
<sequence length="188" mass="20181">MYPLAIDRRTTVAFAMVVASPTSLAPATTCDVDEAPPASTTTFLLARNLRWFSGCRTLNLLSLPGPVLVTLEAWTLLTEMEVGRVAPPNPITGGAHDRGGHAREKSRAGMGGRGRGHPWRHRSWNLAEASSSRHAVGCYAEREEEEAGEAAEERERESGSPPTAPPWEAGNTGDERSGPGVRAWGARL</sequence>
<feature type="region of interest" description="Disordered" evidence="1">
    <location>
        <begin position="86"/>
        <end position="120"/>
    </location>
</feature>
<proteinExistence type="predicted"/>
<feature type="compositionally biased region" description="Basic and acidic residues" evidence="1">
    <location>
        <begin position="95"/>
        <end position="107"/>
    </location>
</feature>
<accession>A0A8J5X2T6</accession>
<dbReference type="AlphaFoldDB" id="A0A8J5X2T6"/>